<evidence type="ECO:0000259" key="3">
    <source>
        <dbReference type="Pfam" id="PF03330"/>
    </source>
</evidence>
<feature type="chain" id="PRO_5019157281" description="RlpA-like protein double-psi beta-barrel domain-containing protein" evidence="2">
    <location>
        <begin position="20"/>
        <end position="231"/>
    </location>
</feature>
<dbReference type="InterPro" id="IPR009009">
    <property type="entry name" value="RlpA-like_DPBB"/>
</dbReference>
<dbReference type="Proteomes" id="UP000283269">
    <property type="component" value="Unassembled WGS sequence"/>
</dbReference>
<dbReference type="PANTHER" id="PTHR31836">
    <property type="match status" value="1"/>
</dbReference>
<dbReference type="InParanoid" id="A0A409XNI4"/>
<dbReference type="STRING" id="93625.A0A409XNI4"/>
<keyword evidence="5" id="KW-1185">Reference proteome</keyword>
<evidence type="ECO:0000256" key="1">
    <source>
        <dbReference type="ARBA" id="ARBA00022729"/>
    </source>
</evidence>
<dbReference type="Gene3D" id="2.40.40.10">
    <property type="entry name" value="RlpA-like domain"/>
    <property type="match status" value="1"/>
</dbReference>
<protein>
    <recommendedName>
        <fullName evidence="3">RlpA-like protein double-psi beta-barrel domain-containing protein</fullName>
    </recommendedName>
</protein>
<dbReference type="Pfam" id="PF03330">
    <property type="entry name" value="DPBB_1"/>
    <property type="match status" value="1"/>
</dbReference>
<evidence type="ECO:0000313" key="4">
    <source>
        <dbReference type="EMBL" id="PPQ92353.1"/>
    </source>
</evidence>
<feature type="domain" description="RlpA-like protein double-psi beta-barrel" evidence="3">
    <location>
        <begin position="146"/>
        <end position="208"/>
    </location>
</feature>
<reference evidence="4 5" key="1">
    <citation type="journal article" date="2018" name="Evol. Lett.">
        <title>Horizontal gene cluster transfer increased hallucinogenic mushroom diversity.</title>
        <authorList>
            <person name="Reynolds H.T."/>
            <person name="Vijayakumar V."/>
            <person name="Gluck-Thaler E."/>
            <person name="Korotkin H.B."/>
            <person name="Matheny P.B."/>
            <person name="Slot J.C."/>
        </authorList>
    </citation>
    <scope>NUCLEOTIDE SEQUENCE [LARGE SCALE GENOMIC DNA]</scope>
    <source>
        <strain evidence="4 5">2631</strain>
    </source>
</reference>
<keyword evidence="1 2" id="KW-0732">Signal</keyword>
<comment type="caution">
    <text evidence="4">The sequence shown here is derived from an EMBL/GenBank/DDBJ whole genome shotgun (WGS) entry which is preliminary data.</text>
</comment>
<proteinExistence type="predicted"/>
<dbReference type="CDD" id="cd22191">
    <property type="entry name" value="DPBB_RlpA_EXP_N-like"/>
    <property type="match status" value="1"/>
</dbReference>
<dbReference type="OrthoDB" id="406505at2759"/>
<dbReference type="InterPro" id="IPR051477">
    <property type="entry name" value="Expansin_CellWall"/>
</dbReference>
<sequence>MKVFREGIALLFGPILVLASQPTSARAISESRYSRAHSLGDNYLFDPRDGWQSVNVTNLAYKYRRNEGNENQRSVSAKKSTGHPKSGLGATISNVVKGVFQGLKGLGKSEPVTITWYTGHDLENPSCWSDGKWAPTDESFACALTMDGWTSRPKCFKFLELCKTSKKCVFVRVVDTCAGCAARSKHVDLTRAAFGQLANFNEGVLTVQLRAATEPEGWYEKLWGPKVDDKH</sequence>
<dbReference type="EMBL" id="NHYD01001049">
    <property type="protein sequence ID" value="PPQ92353.1"/>
    <property type="molecule type" value="Genomic_DNA"/>
</dbReference>
<dbReference type="PANTHER" id="PTHR31836:SF22">
    <property type="entry name" value="RLPA-LIKE PROTEIN DOUBLE-PSI BETA-BARREL DOMAIN-CONTAINING PROTEIN"/>
    <property type="match status" value="1"/>
</dbReference>
<feature type="signal peptide" evidence="2">
    <location>
        <begin position="1"/>
        <end position="19"/>
    </location>
</feature>
<name>A0A409XNI4_PSICY</name>
<organism evidence="4 5">
    <name type="scientific">Psilocybe cyanescens</name>
    <dbReference type="NCBI Taxonomy" id="93625"/>
    <lineage>
        <taxon>Eukaryota</taxon>
        <taxon>Fungi</taxon>
        <taxon>Dikarya</taxon>
        <taxon>Basidiomycota</taxon>
        <taxon>Agaricomycotina</taxon>
        <taxon>Agaricomycetes</taxon>
        <taxon>Agaricomycetidae</taxon>
        <taxon>Agaricales</taxon>
        <taxon>Agaricineae</taxon>
        <taxon>Strophariaceae</taxon>
        <taxon>Psilocybe</taxon>
    </lineage>
</organism>
<evidence type="ECO:0000313" key="5">
    <source>
        <dbReference type="Proteomes" id="UP000283269"/>
    </source>
</evidence>
<evidence type="ECO:0000256" key="2">
    <source>
        <dbReference type="SAM" id="SignalP"/>
    </source>
</evidence>
<dbReference type="SUPFAM" id="SSF50685">
    <property type="entry name" value="Barwin-like endoglucanases"/>
    <property type="match status" value="1"/>
</dbReference>
<accession>A0A409XNI4</accession>
<dbReference type="InterPro" id="IPR036908">
    <property type="entry name" value="RlpA-like_sf"/>
</dbReference>
<dbReference type="AlphaFoldDB" id="A0A409XNI4"/>
<gene>
    <name evidence="4" type="ORF">CVT25_008703</name>
</gene>